<gene>
    <name evidence="2" type="ORF">HAX54_005741</name>
</gene>
<name>A0ABS8WWK7_DATST</name>
<evidence type="ECO:0000313" key="3">
    <source>
        <dbReference type="Proteomes" id="UP000823775"/>
    </source>
</evidence>
<evidence type="ECO:0000313" key="2">
    <source>
        <dbReference type="EMBL" id="MCE3216251.1"/>
    </source>
</evidence>
<feature type="compositionally biased region" description="Polar residues" evidence="1">
    <location>
        <begin position="256"/>
        <end position="274"/>
    </location>
</feature>
<feature type="region of interest" description="Disordered" evidence="1">
    <location>
        <begin position="255"/>
        <end position="274"/>
    </location>
</feature>
<accession>A0ABS8WWK7</accession>
<keyword evidence="3" id="KW-1185">Reference proteome</keyword>
<dbReference type="EMBL" id="JACEIK010012900">
    <property type="protein sequence ID" value="MCE3216251.1"/>
    <property type="molecule type" value="Genomic_DNA"/>
</dbReference>
<dbReference type="Proteomes" id="UP000823775">
    <property type="component" value="Unassembled WGS sequence"/>
</dbReference>
<sequence length="274" mass="30868">MLVRRFKKFFRKENLEKRESCNKGREKKKLKKITATGLKSFQESHESYLGATFGEDGENENLALMAKSDIDSDNNSTEQMSVEKIEMSKIFSNLKSDYKVLKRKKIESENANKTLKVEISKLEETVFVQKTENKPRQELKNSGRTIPETVDLWEHTSHHREYNQGESETSPSSPQIEVDLPSLIADLRGRYVVQDLVPLPFSPNQSSWSPSGSDSIPTTEDLTSIVDSMSESESVDDLVPLAALKKGDLKRLRSANLHTSTSKVPCVSGPTSRT</sequence>
<comment type="caution">
    <text evidence="2">The sequence shown here is derived from an EMBL/GenBank/DDBJ whole genome shotgun (WGS) entry which is preliminary data.</text>
</comment>
<reference evidence="2 3" key="1">
    <citation type="journal article" date="2021" name="BMC Genomics">
        <title>Datura genome reveals duplications of psychoactive alkaloid biosynthetic genes and high mutation rate following tissue culture.</title>
        <authorList>
            <person name="Rajewski A."/>
            <person name="Carter-House D."/>
            <person name="Stajich J."/>
            <person name="Litt A."/>
        </authorList>
    </citation>
    <scope>NUCLEOTIDE SEQUENCE [LARGE SCALE GENOMIC DNA]</scope>
    <source>
        <strain evidence="2">AR-01</strain>
    </source>
</reference>
<evidence type="ECO:0000256" key="1">
    <source>
        <dbReference type="SAM" id="MobiDB-lite"/>
    </source>
</evidence>
<proteinExistence type="predicted"/>
<protein>
    <submittedName>
        <fullName evidence="2">Uncharacterized protein</fullName>
    </submittedName>
</protein>
<organism evidence="2 3">
    <name type="scientific">Datura stramonium</name>
    <name type="common">Jimsonweed</name>
    <name type="synonym">Common thornapple</name>
    <dbReference type="NCBI Taxonomy" id="4076"/>
    <lineage>
        <taxon>Eukaryota</taxon>
        <taxon>Viridiplantae</taxon>
        <taxon>Streptophyta</taxon>
        <taxon>Embryophyta</taxon>
        <taxon>Tracheophyta</taxon>
        <taxon>Spermatophyta</taxon>
        <taxon>Magnoliopsida</taxon>
        <taxon>eudicotyledons</taxon>
        <taxon>Gunneridae</taxon>
        <taxon>Pentapetalae</taxon>
        <taxon>asterids</taxon>
        <taxon>lamiids</taxon>
        <taxon>Solanales</taxon>
        <taxon>Solanaceae</taxon>
        <taxon>Solanoideae</taxon>
        <taxon>Datureae</taxon>
        <taxon>Datura</taxon>
    </lineage>
</organism>